<dbReference type="GO" id="GO:0005923">
    <property type="term" value="C:bicellular tight junction"/>
    <property type="evidence" value="ECO:0007669"/>
    <property type="project" value="UniProtKB-SubCell"/>
</dbReference>
<dbReference type="Gene3D" id="2.60.40.10">
    <property type="entry name" value="Immunoglobulins"/>
    <property type="match status" value="1"/>
</dbReference>
<sequence>MAKHKHFLLLNLATNLKFKGPFTDIVTTNLKLSNPSDRKVCFKVKITVPHQYCVRPNSEIIDSGLTVPVSVMLQSFDYMIQMRKVNTSLWYT</sequence>
<evidence type="ECO:0000256" key="17">
    <source>
        <dbReference type="ARBA" id="ARBA00045917"/>
    </source>
</evidence>
<evidence type="ECO:0000256" key="5">
    <source>
        <dbReference type="ARBA" id="ARBA00018309"/>
    </source>
</evidence>
<keyword evidence="6" id="KW-0796">Tight junction</keyword>
<dbReference type="Ensembl" id="ENSVURT00010007998.1">
    <property type="protein sequence ID" value="ENSVURP00010007080.1"/>
    <property type="gene ID" value="ENSVURG00010005489.1"/>
</dbReference>
<evidence type="ECO:0000256" key="10">
    <source>
        <dbReference type="ARBA" id="ARBA00022824"/>
    </source>
</evidence>
<dbReference type="PANTHER" id="PTHR10809">
    <property type="entry name" value="VESICLE-ASSOCIATED MEMBRANE PROTEIN-ASSOCIATED PROTEIN"/>
    <property type="match status" value="1"/>
</dbReference>
<dbReference type="AlphaFoldDB" id="A0A4X2KD33"/>
<dbReference type="GO" id="GO:0005886">
    <property type="term" value="C:plasma membrane"/>
    <property type="evidence" value="ECO:0007669"/>
    <property type="project" value="UniProtKB-SubCell"/>
</dbReference>
<dbReference type="Pfam" id="PF00635">
    <property type="entry name" value="Motile_Sperm"/>
    <property type="match status" value="1"/>
</dbReference>
<evidence type="ECO:0000313" key="19">
    <source>
        <dbReference type="Ensembl" id="ENSVURP00010007080.1"/>
    </source>
</evidence>
<keyword evidence="14" id="KW-0175">Coiled coil</keyword>
<dbReference type="GO" id="GO:0005789">
    <property type="term" value="C:endoplasmic reticulum membrane"/>
    <property type="evidence" value="ECO:0007669"/>
    <property type="project" value="UniProtKB-SubCell"/>
</dbReference>
<comment type="subcellular location">
    <subcellularLocation>
        <location evidence="2">Cell junction</location>
        <location evidence="2">Tight junction</location>
    </subcellularLocation>
    <subcellularLocation>
        <location evidence="3">Cell membrane</location>
        <topology evidence="3">Single-pass type IV membrane protein</topology>
    </subcellularLocation>
    <subcellularLocation>
        <location evidence="1">Endoplasmic reticulum membrane</location>
        <topology evidence="1">Single-pass type IV membrane protein</topology>
    </subcellularLocation>
</comment>
<reference evidence="19" key="3">
    <citation type="submission" date="2025-09" db="UniProtKB">
        <authorList>
            <consortium name="Ensembl"/>
        </authorList>
    </citation>
    <scope>IDENTIFICATION</scope>
</reference>
<evidence type="ECO:0000256" key="4">
    <source>
        <dbReference type="ARBA" id="ARBA00008932"/>
    </source>
</evidence>
<keyword evidence="13" id="KW-0007">Acetylation</keyword>
<dbReference type="GeneTree" id="ENSGT00940000154799"/>
<keyword evidence="12" id="KW-1133">Transmembrane helix</keyword>
<name>A0A4X2KD33_VOMUR</name>
<organism evidence="19 20">
    <name type="scientific">Vombatus ursinus</name>
    <name type="common">Common wombat</name>
    <dbReference type="NCBI Taxonomy" id="29139"/>
    <lineage>
        <taxon>Eukaryota</taxon>
        <taxon>Metazoa</taxon>
        <taxon>Chordata</taxon>
        <taxon>Craniata</taxon>
        <taxon>Vertebrata</taxon>
        <taxon>Euteleostomi</taxon>
        <taxon>Mammalia</taxon>
        <taxon>Metatheria</taxon>
        <taxon>Diprotodontia</taxon>
        <taxon>Vombatidae</taxon>
        <taxon>Vombatus</taxon>
    </lineage>
</organism>
<dbReference type="InterPro" id="IPR000535">
    <property type="entry name" value="MSP_dom"/>
</dbReference>
<comment type="function">
    <text evidence="17">Endoplasmic reticulum (ER)-anchored protein that mediates the formation of contact sites between the ER and endosomes via interaction with FFAT motif-containing proteins such as STARD3 or WDR44. STARD3-VAPA interaction enables cholesterol transfer from the ER to endosomes. Via interaction with WDR44 participates in neosynthesized protein export. In addition, recruited to the plasma membrane through OSBPL3 binding. The OSBPL3-VAPA complex stimulates RRAS signaling which in turn attenuates integrin beta-1 (ITGB1) activation at the cell surface. With OSBPL3, may regulate ER morphology. May play a role in vesicle trafficking.</text>
</comment>
<feature type="domain" description="MSP" evidence="18">
    <location>
        <begin position="7"/>
        <end position="92"/>
    </location>
</feature>
<dbReference type="InterPro" id="IPR016763">
    <property type="entry name" value="VAP"/>
</dbReference>
<keyword evidence="20" id="KW-1185">Reference proteome</keyword>
<dbReference type="InterPro" id="IPR013783">
    <property type="entry name" value="Ig-like_fold"/>
</dbReference>
<evidence type="ECO:0000256" key="11">
    <source>
        <dbReference type="ARBA" id="ARBA00022949"/>
    </source>
</evidence>
<evidence type="ECO:0000256" key="12">
    <source>
        <dbReference type="ARBA" id="ARBA00022989"/>
    </source>
</evidence>
<keyword evidence="16" id="KW-1015">Disulfide bond</keyword>
<dbReference type="OMA" id="HQYCVRP"/>
<dbReference type="STRING" id="29139.ENSVURP00010007080"/>
<accession>A0A4X2KD33</accession>
<dbReference type="GO" id="GO:0033149">
    <property type="term" value="F:FFAT motif binding"/>
    <property type="evidence" value="ECO:0007669"/>
    <property type="project" value="TreeGrafter"/>
</dbReference>
<evidence type="ECO:0000256" key="6">
    <source>
        <dbReference type="ARBA" id="ARBA00022427"/>
    </source>
</evidence>
<proteinExistence type="inferred from homology"/>
<evidence type="ECO:0000256" key="3">
    <source>
        <dbReference type="ARBA" id="ARBA00004521"/>
    </source>
</evidence>
<keyword evidence="9" id="KW-0812">Transmembrane</keyword>
<evidence type="ECO:0000256" key="7">
    <source>
        <dbReference type="ARBA" id="ARBA00022475"/>
    </source>
</evidence>
<evidence type="ECO:0000256" key="8">
    <source>
        <dbReference type="ARBA" id="ARBA00022553"/>
    </source>
</evidence>
<keyword evidence="10" id="KW-0256">Endoplasmic reticulum</keyword>
<keyword evidence="8" id="KW-0597">Phosphoprotein</keyword>
<evidence type="ECO:0000256" key="9">
    <source>
        <dbReference type="ARBA" id="ARBA00022692"/>
    </source>
</evidence>
<dbReference type="PANTHER" id="PTHR10809:SF155">
    <property type="entry name" value="VESICLE-ASSOCIATED MEMBRANE PROTEIN-ASSOCIATED PROTEIN A"/>
    <property type="match status" value="1"/>
</dbReference>
<reference evidence="19" key="2">
    <citation type="submission" date="2025-08" db="UniProtKB">
        <authorList>
            <consortium name="Ensembl"/>
        </authorList>
    </citation>
    <scope>IDENTIFICATION</scope>
</reference>
<reference evidence="20" key="1">
    <citation type="submission" date="2018-12" db="EMBL/GenBank/DDBJ databases">
        <authorList>
            <person name="Yazar S."/>
        </authorList>
    </citation>
    <scope>NUCLEOTIDE SEQUENCE [LARGE SCALE GENOMIC DNA]</scope>
</reference>
<evidence type="ECO:0000256" key="15">
    <source>
        <dbReference type="ARBA" id="ARBA00023136"/>
    </source>
</evidence>
<dbReference type="InterPro" id="IPR008962">
    <property type="entry name" value="PapD-like_sf"/>
</dbReference>
<keyword evidence="11" id="KW-0965">Cell junction</keyword>
<evidence type="ECO:0000256" key="13">
    <source>
        <dbReference type="ARBA" id="ARBA00022990"/>
    </source>
</evidence>
<evidence type="ECO:0000256" key="14">
    <source>
        <dbReference type="ARBA" id="ARBA00023054"/>
    </source>
</evidence>
<comment type="similarity">
    <text evidence="4">Belongs to the VAMP-associated protein (VAP) (TC 9.B.17) family.</text>
</comment>
<evidence type="ECO:0000256" key="16">
    <source>
        <dbReference type="ARBA" id="ARBA00023157"/>
    </source>
</evidence>
<keyword evidence="15" id="KW-0472">Membrane</keyword>
<dbReference type="PROSITE" id="PS50202">
    <property type="entry name" value="MSP"/>
    <property type="match status" value="1"/>
</dbReference>
<evidence type="ECO:0000256" key="2">
    <source>
        <dbReference type="ARBA" id="ARBA00004435"/>
    </source>
</evidence>
<dbReference type="Proteomes" id="UP000314987">
    <property type="component" value="Unassembled WGS sequence"/>
</dbReference>
<protein>
    <recommendedName>
        <fullName evidence="5">Vesicle-associated membrane protein-associated protein A</fullName>
    </recommendedName>
</protein>
<evidence type="ECO:0000313" key="20">
    <source>
        <dbReference type="Proteomes" id="UP000314987"/>
    </source>
</evidence>
<dbReference type="SUPFAM" id="SSF49354">
    <property type="entry name" value="PapD-like"/>
    <property type="match status" value="1"/>
</dbReference>
<dbReference type="GO" id="GO:0031175">
    <property type="term" value="P:neuron projection development"/>
    <property type="evidence" value="ECO:0007669"/>
    <property type="project" value="TreeGrafter"/>
</dbReference>
<evidence type="ECO:0000256" key="1">
    <source>
        <dbReference type="ARBA" id="ARBA00004163"/>
    </source>
</evidence>
<evidence type="ECO:0000259" key="18">
    <source>
        <dbReference type="PROSITE" id="PS50202"/>
    </source>
</evidence>
<keyword evidence="7" id="KW-1003">Cell membrane</keyword>